<dbReference type="Pfam" id="PF08669">
    <property type="entry name" value="GCV_T_C"/>
    <property type="match status" value="1"/>
</dbReference>
<evidence type="ECO:0000259" key="5">
    <source>
        <dbReference type="Pfam" id="PF08669"/>
    </source>
</evidence>
<dbReference type="SUPFAM" id="SSF103025">
    <property type="entry name" value="Folate-binding domain"/>
    <property type="match status" value="1"/>
</dbReference>
<feature type="domain" description="FAD/NAD(P)-binding" evidence="4">
    <location>
        <begin position="158"/>
        <end position="441"/>
    </location>
</feature>
<dbReference type="InterPro" id="IPR042204">
    <property type="entry name" value="2Fe-2S-bd_N"/>
</dbReference>
<feature type="domain" description="GCVT N-terminal" evidence="3">
    <location>
        <begin position="581"/>
        <end position="849"/>
    </location>
</feature>
<dbReference type="InterPro" id="IPR006222">
    <property type="entry name" value="GCVT_N"/>
</dbReference>
<dbReference type="InterPro" id="IPR029043">
    <property type="entry name" value="GcvT/YgfZ_C"/>
</dbReference>
<dbReference type="PANTHER" id="PTHR43757:SF2">
    <property type="entry name" value="AMINOMETHYLTRANSFERASE, MITOCHONDRIAL"/>
    <property type="match status" value="1"/>
</dbReference>
<dbReference type="GO" id="GO:0016491">
    <property type="term" value="F:oxidoreductase activity"/>
    <property type="evidence" value="ECO:0007669"/>
    <property type="project" value="UniProtKB-KW"/>
</dbReference>
<evidence type="ECO:0000259" key="6">
    <source>
        <dbReference type="Pfam" id="PF17806"/>
    </source>
</evidence>
<dbReference type="InterPro" id="IPR027266">
    <property type="entry name" value="TrmE/GcvT-like"/>
</dbReference>
<dbReference type="Gene3D" id="3.50.50.60">
    <property type="entry name" value="FAD/NAD(P)-binding domain"/>
    <property type="match status" value="1"/>
</dbReference>
<dbReference type="Gene3D" id="1.10.10.1100">
    <property type="entry name" value="BFD-like [2Fe-2S]-binding domain"/>
    <property type="match status" value="1"/>
</dbReference>
<evidence type="ECO:0000313" key="7">
    <source>
        <dbReference type="EMBL" id="ADH10357.1"/>
    </source>
</evidence>
<dbReference type="PRINTS" id="PR00368">
    <property type="entry name" value="FADPNR"/>
</dbReference>
<protein>
    <submittedName>
        <fullName evidence="7">N-methyl glutamate dehydrogenase/oxidoreductase large subunit C</fullName>
    </submittedName>
</protein>
<dbReference type="Pfam" id="PF17806">
    <property type="entry name" value="SO_alpha_A3"/>
    <property type="match status" value="1"/>
</dbReference>
<dbReference type="InterPro" id="IPR036188">
    <property type="entry name" value="FAD/NAD-bd_sf"/>
</dbReference>
<dbReference type="InterPro" id="IPR041854">
    <property type="entry name" value="BFD-like_2Fe2S-bd_dom_sf"/>
</dbReference>
<evidence type="ECO:0000259" key="4">
    <source>
        <dbReference type="Pfam" id="PF07992"/>
    </source>
</evidence>
<dbReference type="PRINTS" id="PR00469">
    <property type="entry name" value="PNDRDTASEII"/>
</dbReference>
<dbReference type="PANTHER" id="PTHR43757">
    <property type="entry name" value="AMINOMETHYLTRANSFERASE"/>
    <property type="match status" value="1"/>
</dbReference>
<dbReference type="GO" id="GO:0005829">
    <property type="term" value="C:cytosol"/>
    <property type="evidence" value="ECO:0007669"/>
    <property type="project" value="TreeGrafter"/>
</dbReference>
<dbReference type="SUPFAM" id="SSF51905">
    <property type="entry name" value="FAD/NAD(P)-binding domain"/>
    <property type="match status" value="1"/>
</dbReference>
<dbReference type="InterPro" id="IPR041117">
    <property type="entry name" value="SoxA_A3"/>
</dbReference>
<keyword evidence="2" id="KW-0560">Oxidoreductase</keyword>
<comment type="similarity">
    <text evidence="1">Belongs to the GcvT family.</text>
</comment>
<dbReference type="Pfam" id="PF07992">
    <property type="entry name" value="Pyr_redox_2"/>
    <property type="match status" value="1"/>
</dbReference>
<dbReference type="Pfam" id="PF01571">
    <property type="entry name" value="GCV_T"/>
    <property type="match status" value="1"/>
</dbReference>
<evidence type="ECO:0000256" key="1">
    <source>
        <dbReference type="ARBA" id="ARBA00008609"/>
    </source>
</evidence>
<evidence type="ECO:0000259" key="3">
    <source>
        <dbReference type="Pfam" id="PF01571"/>
    </source>
</evidence>
<accession>D7R616</accession>
<feature type="domain" description="SoxA A3" evidence="6">
    <location>
        <begin position="487"/>
        <end position="570"/>
    </location>
</feature>
<feature type="domain" description="Aminomethyltransferase C-terminal" evidence="5">
    <location>
        <begin position="868"/>
        <end position="950"/>
    </location>
</feature>
<dbReference type="InterPro" id="IPR023753">
    <property type="entry name" value="FAD/NAD-binding_dom"/>
</dbReference>
<sequence length="960" mass="104210">MPDEWLDRSRTVRFRFEGRSFEGLAGDSIASALWAAGQRSQGRSFKYHRVRGILSAANHDVNVMMQDGPKLNTRGDVVAVREGMDLTAVNTFGGLANDKARHLNKLSRFLPVGFYYKAFHNKRLFPLWEKMFRRITGLGVVDFSTPHIRTQKRYDFCDVLVIGAGPSGLAAALSAAEAGASVVVCDENARAGGSGLFQLGADGARRQHTVSLLQQVKAHPRIRLLEGTYAGAYYADRWVPLIDENRMTKMRAKSVIVASGAYEQPSVFRNNDLPGIMNGSAMQRLIYRYAVKPCNTAVVLAANADGYRVALDLLAAGAAVAAVLDMRASVPASPLADALRAKGVEILAGHAVYEAHADGKGELAGVTACRIDGSGRVVSGSQRRISCDGVAMSTGWSPAANLLYQAGTRMRFDDLLQQFVPEQLPEGVFACGKVNGVFRLESRITDGQRAGLAAAANAGFEVSGSITVPAETESPSHAWPVVAHPDGKNFVDFDEDLQVKDFENAVQEGYDNIELLKRFSTVGMGPSQGKHSNMTALRILARLTGKSPQQVGTTTARPFFHPVPLSHLAGRGFSPQRHSPLHGRHAALGAVFMQAGAWERPEYYAVPGKSRIDCIREEARRVRTAVALIDVGTLGKLEIRGPQAGEFLNRVYTGRYDNMKVGATRYAVMCDESGVLSDEGVVARVADDVFYFTTTSSGAATVYRELSRLNIEWKLDCGLINLTGSYSAMNLAGPASRKVLAQLTDMDLSSAAFPYLAVRSGTVAGIPARMMRVGFVGEWGCEIHAPAEYGATLWDALMKAGESSGIGPFGVEAQRLLRLEKGHLIVSQDTDGLTNPFEVGMDWAVKLDKPFFTGKRSLQIVRKMPLKRKLVGFRLGENHSGEVPKECHLIIQDGDIAGRVTSISWSPHVGRFIGLAFVLPSMSETGTAFQIRLTDGSMVNAEVCDSPFFDPKDERQKEIE</sequence>
<dbReference type="AlphaFoldDB" id="D7R616"/>
<dbReference type="Gene3D" id="3.30.1360.120">
    <property type="entry name" value="Probable tRNA modification gtpase trme, domain 1"/>
    <property type="match status" value="1"/>
</dbReference>
<evidence type="ECO:0000256" key="2">
    <source>
        <dbReference type="ARBA" id="ARBA00023002"/>
    </source>
</evidence>
<reference evidence="7" key="1">
    <citation type="journal article" date="2010" name="Mol. Microbiol.">
        <title>Genetics of the glutamate-mediated methylamine utilization pathway in the facultative methylotrophic beta-proteobacterium Methyloversatilis universalis FAM5.</title>
        <authorList>
            <person name="Latypova E."/>
            <person name="Yang S."/>
            <person name="Wang Y.S."/>
            <person name="Wang T."/>
            <person name="Chavkin T.A."/>
            <person name="Hackett M."/>
            <person name="Schafer H."/>
            <person name="Kalyuzhnaya M.G."/>
        </authorList>
    </citation>
    <scope>NUCLEOTIDE SEQUENCE</scope>
    <source>
        <strain evidence="7">FAM5</strain>
    </source>
</reference>
<dbReference type="Gene3D" id="3.10.20.440">
    <property type="entry name" value="2Fe-2S iron-sulphur cluster binding domain, sarcosine oxidase, alpha subunit, N-terminal domain"/>
    <property type="match status" value="1"/>
</dbReference>
<name>D7R616_9PROT</name>
<dbReference type="InterPro" id="IPR013977">
    <property type="entry name" value="GcvT_C"/>
</dbReference>
<dbReference type="SUPFAM" id="SSF101790">
    <property type="entry name" value="Aminomethyltransferase beta-barrel domain"/>
    <property type="match status" value="1"/>
</dbReference>
<organism evidence="7">
    <name type="scientific">Methyloversatilis universalis</name>
    <dbReference type="NCBI Taxonomy" id="378211"/>
    <lineage>
        <taxon>Bacteria</taxon>
        <taxon>Pseudomonadati</taxon>
        <taxon>Pseudomonadota</taxon>
        <taxon>Betaproteobacteria</taxon>
        <taxon>Nitrosomonadales</taxon>
        <taxon>Sterolibacteriaceae</taxon>
        <taxon>Methyloversatilis</taxon>
    </lineage>
</organism>
<proteinExistence type="inferred from homology"/>
<dbReference type="BioCyc" id="MetaCyc:MONOMER-17032"/>
<dbReference type="InterPro" id="IPR028896">
    <property type="entry name" value="GcvT/YgfZ/DmdA"/>
</dbReference>
<dbReference type="Pfam" id="PF13510">
    <property type="entry name" value="Fer2_4"/>
    <property type="match status" value="1"/>
</dbReference>
<dbReference type="EMBL" id="HM037347">
    <property type="protein sequence ID" value="ADH10357.1"/>
    <property type="molecule type" value="Genomic_DNA"/>
</dbReference>